<dbReference type="Proteomes" id="UP000006431">
    <property type="component" value="Unassembled WGS sequence"/>
</dbReference>
<comment type="caution">
    <text evidence="1">The sequence shown here is derived from an EMBL/GenBank/DDBJ whole genome shotgun (WGS) entry which is preliminary data.</text>
</comment>
<proteinExistence type="predicted"/>
<dbReference type="EMBL" id="AFRZ01000001">
    <property type="protein sequence ID" value="EHP29998.1"/>
    <property type="molecule type" value="Genomic_DNA"/>
</dbReference>
<keyword evidence="2" id="KW-1185">Reference proteome</keyword>
<dbReference type="HOGENOM" id="CLU_1871653_0_0_7"/>
<dbReference type="OrthoDB" id="5334571at2"/>
<name>B6BHK0_SULGG</name>
<organism evidence="1 2">
    <name type="scientific">Sulfurimonas gotlandica (strain DSM 19862 / JCM 16533 / GD1)</name>
    <dbReference type="NCBI Taxonomy" id="929558"/>
    <lineage>
        <taxon>Bacteria</taxon>
        <taxon>Pseudomonadati</taxon>
        <taxon>Campylobacterota</taxon>
        <taxon>Epsilonproteobacteria</taxon>
        <taxon>Campylobacterales</taxon>
        <taxon>Sulfurimonadaceae</taxon>
        <taxon>Sulfurimonas</taxon>
    </lineage>
</organism>
<dbReference type="PATRIC" id="fig|929558.5.peg.1465"/>
<accession>H1FT79</accession>
<protein>
    <submittedName>
        <fullName evidence="1">Uncharacterized protein</fullName>
    </submittedName>
</protein>
<dbReference type="AlphaFoldDB" id="B6BHK0"/>
<evidence type="ECO:0000313" key="2">
    <source>
        <dbReference type="Proteomes" id="UP000006431"/>
    </source>
</evidence>
<sequence>MIESIFNRINVEIKRTYYTHERYNSKSTFALIYHEKALTPEELAVFVRISDKFVIIDENHCFINFTFTTQEDAFKASQNLLMYLDNHFNSRTTCIAIDTFNVLNSAKEVMNRLTQILKETRRNSYTRIEDEDILNGVL</sequence>
<evidence type="ECO:0000313" key="1">
    <source>
        <dbReference type="EMBL" id="EHP29998.1"/>
    </source>
</evidence>
<dbReference type="eggNOG" id="ENOG5030N34">
    <property type="taxonomic scope" value="Bacteria"/>
</dbReference>
<accession>B6BHK0</accession>
<dbReference type="RefSeq" id="WP_008336071.1">
    <property type="nucleotide sequence ID" value="NZ_AFRZ01000001.1"/>
</dbReference>
<gene>
    <name evidence="1" type="ORF">SMGD1_1474</name>
</gene>
<reference evidence="1 2" key="1">
    <citation type="journal article" date="2012" name="Proc. Natl. Acad. Sci. U.S.A.">
        <title>Genome and physiology of a model Epsilonproteobacterium responsible for sulfide detoxification in marine oxygen depletion zones.</title>
        <authorList>
            <person name="Grote J."/>
            <person name="Schott T."/>
            <person name="Bruckner C.G."/>
            <person name="Glockner F.O."/>
            <person name="Jost G."/>
            <person name="Teeling H."/>
            <person name="Labrenz M."/>
            <person name="Jurgens K."/>
        </authorList>
    </citation>
    <scope>NUCLEOTIDE SEQUENCE [LARGE SCALE GENOMIC DNA]</scope>
    <source>
        <strain evidence="1 2">GD1</strain>
    </source>
</reference>